<accession>A0ABW7PEQ3</accession>
<name>A0ABW7PEQ3_9ACTN</name>
<keyword evidence="2" id="KW-1185">Reference proteome</keyword>
<evidence type="ECO:0000313" key="2">
    <source>
        <dbReference type="Proteomes" id="UP001610631"/>
    </source>
</evidence>
<dbReference type="Proteomes" id="UP001610631">
    <property type="component" value="Unassembled WGS sequence"/>
</dbReference>
<dbReference type="EMBL" id="JBBDHD010000037">
    <property type="protein sequence ID" value="MFH7596714.1"/>
    <property type="molecule type" value="Genomic_DNA"/>
</dbReference>
<reference evidence="1 2" key="1">
    <citation type="submission" date="2024-03" db="EMBL/GenBank/DDBJ databases">
        <title>Whole genome sequencing of Streptomyces racemochromogenes, to identify antimicrobial biosynthetic gene clusters.</title>
        <authorList>
            <person name="Suryawanshi P."/>
            <person name="Krishnaraj P.U."/>
            <person name="Arun Y.P."/>
            <person name="Suryawanshi M.P."/>
            <person name="Rakshit O."/>
        </authorList>
    </citation>
    <scope>NUCLEOTIDE SEQUENCE [LARGE SCALE GENOMIC DNA]</scope>
    <source>
        <strain evidence="1 2">AUDT626</strain>
    </source>
</reference>
<sequence>MGLLGKLITAPLLPVRAALWAAERVAQEAEARYYDPAPVWAGLAELERLLVEGQIDQETFDREEEVLLDRLREIEEFRGRTGR</sequence>
<proteinExistence type="predicted"/>
<gene>
    <name evidence="1" type="ORF">WDV06_16675</name>
</gene>
<comment type="caution">
    <text evidence="1">The sequence shown here is derived from an EMBL/GenBank/DDBJ whole genome shotgun (WGS) entry which is preliminary data.</text>
</comment>
<dbReference type="InterPro" id="IPR007804">
    <property type="entry name" value="GvpG"/>
</dbReference>
<organism evidence="1 2">
    <name type="scientific">Streptomyces racemochromogenes</name>
    <dbReference type="NCBI Taxonomy" id="67353"/>
    <lineage>
        <taxon>Bacteria</taxon>
        <taxon>Bacillati</taxon>
        <taxon>Actinomycetota</taxon>
        <taxon>Actinomycetes</taxon>
        <taxon>Kitasatosporales</taxon>
        <taxon>Streptomycetaceae</taxon>
        <taxon>Streptomyces</taxon>
    </lineage>
</organism>
<evidence type="ECO:0000313" key="1">
    <source>
        <dbReference type="EMBL" id="MFH7596714.1"/>
    </source>
</evidence>
<dbReference type="RefSeq" id="WP_395510529.1">
    <property type="nucleotide sequence ID" value="NZ_JBBDHD010000037.1"/>
</dbReference>
<dbReference type="Pfam" id="PF05120">
    <property type="entry name" value="GvpG"/>
    <property type="match status" value="1"/>
</dbReference>
<protein>
    <submittedName>
        <fullName evidence="1">Gas vesicle protein GvpG</fullName>
    </submittedName>
</protein>